<comment type="catalytic activity">
    <reaction evidence="13 14">
        <text>di-trans,octa-cis-undecaprenyl diphosphate + H2O = di-trans,octa-cis-undecaprenyl phosphate + phosphate + H(+)</text>
        <dbReference type="Rhea" id="RHEA:28094"/>
        <dbReference type="ChEBI" id="CHEBI:15377"/>
        <dbReference type="ChEBI" id="CHEBI:15378"/>
        <dbReference type="ChEBI" id="CHEBI:43474"/>
        <dbReference type="ChEBI" id="CHEBI:58405"/>
        <dbReference type="ChEBI" id="CHEBI:60392"/>
        <dbReference type="EC" id="3.6.1.27"/>
    </reaction>
</comment>
<evidence type="ECO:0000256" key="14">
    <source>
        <dbReference type="HAMAP-Rule" id="MF_01006"/>
    </source>
</evidence>
<comment type="similarity">
    <text evidence="2 14">Belongs to the UppP family.</text>
</comment>
<dbReference type="GO" id="GO:0046677">
    <property type="term" value="P:response to antibiotic"/>
    <property type="evidence" value="ECO:0007669"/>
    <property type="project" value="UniProtKB-UniRule"/>
</dbReference>
<feature type="transmembrane region" description="Helical" evidence="14">
    <location>
        <begin position="216"/>
        <end position="238"/>
    </location>
</feature>
<evidence type="ECO:0000256" key="10">
    <source>
        <dbReference type="ARBA" id="ARBA00023251"/>
    </source>
</evidence>
<dbReference type="KEGG" id="mej:Q7A_754"/>
<dbReference type="eggNOG" id="COG1968">
    <property type="taxonomic scope" value="Bacteria"/>
</dbReference>
<evidence type="ECO:0000256" key="11">
    <source>
        <dbReference type="ARBA" id="ARBA00032707"/>
    </source>
</evidence>
<name>I1XGT0_METNJ</name>
<comment type="subcellular location">
    <subcellularLocation>
        <location evidence="14">Cell inner membrane</location>
        <topology evidence="14">Multi-pass membrane protein</topology>
    </subcellularLocation>
    <subcellularLocation>
        <location evidence="1">Cell membrane</location>
        <topology evidence="1">Multi-pass membrane protein</topology>
    </subcellularLocation>
</comment>
<feature type="transmembrane region" description="Helical" evidence="14">
    <location>
        <begin position="40"/>
        <end position="63"/>
    </location>
</feature>
<evidence type="ECO:0000256" key="6">
    <source>
        <dbReference type="ARBA" id="ARBA00022692"/>
    </source>
</evidence>
<dbReference type="EMBL" id="CP003390">
    <property type="protein sequence ID" value="AFI83599.1"/>
    <property type="molecule type" value="Genomic_DNA"/>
</dbReference>
<dbReference type="OrthoDB" id="9808289at2"/>
<dbReference type="EC" id="3.6.1.27" evidence="3 14"/>
<evidence type="ECO:0000256" key="2">
    <source>
        <dbReference type="ARBA" id="ARBA00010621"/>
    </source>
</evidence>
<dbReference type="AlphaFoldDB" id="I1XGT0"/>
<keyword evidence="8 14" id="KW-1133">Transmembrane helix</keyword>
<dbReference type="InterPro" id="IPR003824">
    <property type="entry name" value="UppP"/>
</dbReference>
<keyword evidence="14" id="KW-0997">Cell inner membrane</keyword>
<dbReference type="Proteomes" id="UP000009144">
    <property type="component" value="Chromosome"/>
</dbReference>
<reference evidence="15 16" key="2">
    <citation type="journal article" date="2013" name="Int. J. Syst. Evol. Microbiol.">
        <title>Methylophaga nitratireducenticrescens sp. nov. and Methylophaga frappieri sp. nov., isolated from the biofilm of the methanol-fed denitrification system treating the seawater at the Montreal Biodome.</title>
        <authorList>
            <person name="Villeneuve C."/>
            <person name="Martineau C."/>
            <person name="Mauffrey F."/>
            <person name="Villemur R."/>
        </authorList>
    </citation>
    <scope>NUCLEOTIDE SEQUENCE [LARGE SCALE GENOMIC DNA]</scope>
    <source>
        <strain evidence="15 16">JAM1</strain>
    </source>
</reference>
<dbReference type="PATRIC" id="fig|754476.3.peg.743"/>
<dbReference type="HOGENOM" id="CLU_060296_1_0_6"/>
<keyword evidence="16" id="KW-1185">Reference proteome</keyword>
<dbReference type="RefSeq" id="WP_014705974.1">
    <property type="nucleotide sequence ID" value="NC_017857.3"/>
</dbReference>
<feature type="transmembrane region" description="Helical" evidence="14">
    <location>
        <begin position="183"/>
        <end position="204"/>
    </location>
</feature>
<evidence type="ECO:0000256" key="9">
    <source>
        <dbReference type="ARBA" id="ARBA00023136"/>
    </source>
</evidence>
<evidence type="ECO:0000256" key="4">
    <source>
        <dbReference type="ARBA" id="ARBA00021581"/>
    </source>
</evidence>
<keyword evidence="14" id="KW-0573">Peptidoglycan synthesis</keyword>
<dbReference type="STRING" id="754476.Q7A_754"/>
<feature type="transmembrane region" description="Helical" evidence="14">
    <location>
        <begin position="84"/>
        <end position="103"/>
    </location>
</feature>
<feature type="transmembrane region" description="Helical" evidence="14">
    <location>
        <begin position="244"/>
        <end position="264"/>
    </location>
</feature>
<dbReference type="PANTHER" id="PTHR30622">
    <property type="entry name" value="UNDECAPRENYL-DIPHOSPHATASE"/>
    <property type="match status" value="1"/>
</dbReference>
<organism evidence="15 16">
    <name type="scientific">Methylophaga nitratireducenticrescens</name>
    <dbReference type="NCBI Taxonomy" id="754476"/>
    <lineage>
        <taxon>Bacteria</taxon>
        <taxon>Pseudomonadati</taxon>
        <taxon>Pseudomonadota</taxon>
        <taxon>Gammaproteobacteria</taxon>
        <taxon>Thiotrichales</taxon>
        <taxon>Piscirickettsiaceae</taxon>
        <taxon>Methylophaga</taxon>
    </lineage>
</organism>
<keyword evidence="10 14" id="KW-0046">Antibiotic resistance</keyword>
<evidence type="ECO:0000256" key="3">
    <source>
        <dbReference type="ARBA" id="ARBA00012374"/>
    </source>
</evidence>
<dbReference type="NCBIfam" id="TIGR00753">
    <property type="entry name" value="undec_PP_bacA"/>
    <property type="match status" value="1"/>
</dbReference>
<comment type="miscellaneous">
    <text evidence="14">Bacitracin is thought to be involved in the inhibition of peptidoglycan synthesis by sequestering undecaprenyl diphosphate, thereby reducing the pool of lipid carrier available.</text>
</comment>
<evidence type="ECO:0000256" key="1">
    <source>
        <dbReference type="ARBA" id="ARBA00004651"/>
    </source>
</evidence>
<dbReference type="GO" id="GO:0071555">
    <property type="term" value="P:cell wall organization"/>
    <property type="evidence" value="ECO:0007669"/>
    <property type="project" value="UniProtKB-KW"/>
</dbReference>
<proteinExistence type="inferred from homology"/>
<reference evidence="15 16" key="1">
    <citation type="journal article" date="2012" name="J. Bacteriol.">
        <title>Complete genome sequences of Methylophaga sp. strain JAM1 and Methylophaga sp. strain JAM7.</title>
        <authorList>
            <person name="Villeneuve C."/>
            <person name="Martineau C."/>
            <person name="Mauffrey F."/>
            <person name="Villemur R."/>
        </authorList>
    </citation>
    <scope>NUCLEOTIDE SEQUENCE [LARGE SCALE GENOMIC DNA]</scope>
    <source>
        <strain evidence="15 16">JAM1</strain>
    </source>
</reference>
<evidence type="ECO:0000256" key="12">
    <source>
        <dbReference type="ARBA" id="ARBA00032932"/>
    </source>
</evidence>
<accession>I1XGT0</accession>
<dbReference type="GO" id="GO:0009252">
    <property type="term" value="P:peptidoglycan biosynthetic process"/>
    <property type="evidence" value="ECO:0007669"/>
    <property type="project" value="UniProtKB-KW"/>
</dbReference>
<comment type="function">
    <text evidence="14">Catalyzes the dephosphorylation of undecaprenyl diphosphate (UPP). Confers resistance to bacitracin.</text>
</comment>
<gene>
    <name evidence="14" type="primary">uppP</name>
    <name evidence="15" type="ordered locus">Q7A_754</name>
</gene>
<dbReference type="NCBIfam" id="NF001393">
    <property type="entry name" value="PRK00281.2-4"/>
    <property type="match status" value="1"/>
</dbReference>
<evidence type="ECO:0000313" key="15">
    <source>
        <dbReference type="EMBL" id="AFI83599.1"/>
    </source>
</evidence>
<evidence type="ECO:0000256" key="13">
    <source>
        <dbReference type="ARBA" id="ARBA00047594"/>
    </source>
</evidence>
<protein>
    <recommendedName>
        <fullName evidence="4 14">Undecaprenyl-diphosphatase</fullName>
        <ecNumber evidence="3 14">3.6.1.27</ecNumber>
    </recommendedName>
    <alternativeName>
        <fullName evidence="12 14">Bacitracin resistance protein</fullName>
    </alternativeName>
    <alternativeName>
        <fullName evidence="11 14">Undecaprenyl pyrophosphate phosphatase</fullName>
    </alternativeName>
</protein>
<dbReference type="PANTHER" id="PTHR30622:SF4">
    <property type="entry name" value="UNDECAPRENYL-DIPHOSPHATASE"/>
    <property type="match status" value="1"/>
</dbReference>
<keyword evidence="7 14" id="KW-0378">Hydrolase</keyword>
<keyword evidence="14" id="KW-0133">Cell shape</keyword>
<keyword evidence="14" id="KW-0961">Cell wall biogenesis/degradation</keyword>
<evidence type="ECO:0000256" key="5">
    <source>
        <dbReference type="ARBA" id="ARBA00022475"/>
    </source>
</evidence>
<dbReference type="HAMAP" id="MF_01006">
    <property type="entry name" value="Undec_diphosphatase"/>
    <property type="match status" value="1"/>
</dbReference>
<dbReference type="GO" id="GO:0008360">
    <property type="term" value="P:regulation of cell shape"/>
    <property type="evidence" value="ECO:0007669"/>
    <property type="project" value="UniProtKB-KW"/>
</dbReference>
<feature type="transmembrane region" description="Helical" evidence="14">
    <location>
        <begin position="115"/>
        <end position="133"/>
    </location>
</feature>
<evidence type="ECO:0000256" key="8">
    <source>
        <dbReference type="ARBA" id="ARBA00022989"/>
    </source>
</evidence>
<keyword evidence="6 14" id="KW-0812">Transmembrane</keyword>
<dbReference type="Pfam" id="PF02673">
    <property type="entry name" value="BacA"/>
    <property type="match status" value="1"/>
</dbReference>
<dbReference type="GO" id="GO:0050380">
    <property type="term" value="F:undecaprenyl-diphosphatase activity"/>
    <property type="evidence" value="ECO:0007669"/>
    <property type="project" value="UniProtKB-UniRule"/>
</dbReference>
<evidence type="ECO:0000313" key="16">
    <source>
        <dbReference type="Proteomes" id="UP000009144"/>
    </source>
</evidence>
<dbReference type="GO" id="GO:0005886">
    <property type="term" value="C:plasma membrane"/>
    <property type="evidence" value="ECO:0007669"/>
    <property type="project" value="UniProtKB-SubCell"/>
</dbReference>
<keyword evidence="9 14" id="KW-0472">Membrane</keyword>
<evidence type="ECO:0000256" key="7">
    <source>
        <dbReference type="ARBA" id="ARBA00022801"/>
    </source>
</evidence>
<keyword evidence="5 14" id="KW-1003">Cell membrane</keyword>
<sequence>MEIVQIIALALLQGLTEFLPISSSAHLILLPIIAGWEDQGLAFDVAVHVGTLTAVIFYFRATIRQLIFDWIRSLQQRQTVGESKLAWAVIIGTIPVGLAGLFLDDFIELFLRSPLVIAATTILFGLLLGWADWKGKRNRQEEQMGWKDIFIIGFSQALALIPGTSRSGITMTAALMLGLTREAAARFSFLLSIPVIFLAGGLETVKLIKADQATDWFALTAGAVFSAISAYICIFLFLKLLERIGMWPFVIYRLVLGGFLLFLFS</sequence>